<dbReference type="FunFam" id="3.40.50.12160:FF:000003">
    <property type="entry name" value="CDK5 regulatory subunit-associated protein 1"/>
    <property type="match status" value="1"/>
</dbReference>
<comment type="function">
    <text evidence="1 13">Catalyzes the methylthiolation of N6-(dimethylallyl)adenosine (i(6)A), leading to the formation of 2-methylthio-N6-(dimethylallyl)adenosine (ms(2)i(6)A) at position 37 in tRNAs that read codons beginning with uridine.</text>
</comment>
<dbReference type="Proteomes" id="UP000199321">
    <property type="component" value="Unassembled WGS sequence"/>
</dbReference>
<dbReference type="Pfam" id="PF00919">
    <property type="entry name" value="UPF0004"/>
    <property type="match status" value="1"/>
</dbReference>
<keyword evidence="3 13" id="KW-0963">Cytoplasm</keyword>
<keyword evidence="18" id="KW-1185">Reference proteome</keyword>
<dbReference type="OrthoDB" id="9805215at2"/>
<keyword evidence="2 13" id="KW-0004">4Fe-4S</keyword>
<dbReference type="SMART" id="SM00729">
    <property type="entry name" value="Elp3"/>
    <property type="match status" value="1"/>
</dbReference>
<dbReference type="Pfam" id="PF01938">
    <property type="entry name" value="TRAM"/>
    <property type="match status" value="1"/>
</dbReference>
<dbReference type="STRING" id="227084.SAMN05421855_101298"/>
<evidence type="ECO:0000256" key="12">
    <source>
        <dbReference type="ARBA" id="ARBA00081141"/>
    </source>
</evidence>
<feature type="binding site" evidence="13">
    <location>
        <position position="104"/>
    </location>
    <ligand>
        <name>[4Fe-4S] cluster</name>
        <dbReference type="ChEBI" id="CHEBI:49883"/>
        <label>1</label>
    </ligand>
</feature>
<comment type="subunit">
    <text evidence="13">Monomer.</text>
</comment>
<comment type="cofactor">
    <cofactor evidence="13">
        <name>[4Fe-4S] cluster</name>
        <dbReference type="ChEBI" id="CHEBI:49883"/>
    </cofactor>
    <text evidence="13">Binds 2 [4Fe-4S] clusters. One cluster is coordinated with 3 cysteines and an exchangeable S-adenosyl-L-methionine.</text>
</comment>
<feature type="domain" description="TRAM" evidence="14">
    <location>
        <begin position="414"/>
        <end position="477"/>
    </location>
</feature>
<evidence type="ECO:0000259" key="16">
    <source>
        <dbReference type="PROSITE" id="PS51918"/>
    </source>
</evidence>
<dbReference type="InterPro" id="IPR002792">
    <property type="entry name" value="TRAM_dom"/>
</dbReference>
<dbReference type="SUPFAM" id="SSF102114">
    <property type="entry name" value="Radical SAM enzymes"/>
    <property type="match status" value="1"/>
</dbReference>
<evidence type="ECO:0000259" key="15">
    <source>
        <dbReference type="PROSITE" id="PS51449"/>
    </source>
</evidence>
<dbReference type="SFLD" id="SFLDG01082">
    <property type="entry name" value="B12-binding_domain_containing"/>
    <property type="match status" value="1"/>
</dbReference>
<dbReference type="NCBIfam" id="TIGR00089">
    <property type="entry name" value="MiaB/RimO family radical SAM methylthiotransferase"/>
    <property type="match status" value="1"/>
</dbReference>
<dbReference type="EMBL" id="FNBA01000001">
    <property type="protein sequence ID" value="SDE36924.1"/>
    <property type="molecule type" value="Genomic_DNA"/>
</dbReference>
<keyword evidence="4 13" id="KW-0808">Transferase</keyword>
<dbReference type="InterPro" id="IPR020612">
    <property type="entry name" value="Methylthiotransferase_CS"/>
</dbReference>
<evidence type="ECO:0000256" key="8">
    <source>
        <dbReference type="ARBA" id="ARBA00023014"/>
    </source>
</evidence>
<dbReference type="Gene3D" id="3.80.30.20">
    <property type="entry name" value="tm_1862 like domain"/>
    <property type="match status" value="1"/>
</dbReference>
<dbReference type="InterPro" id="IPR023404">
    <property type="entry name" value="rSAM_horseshoe"/>
</dbReference>
<comment type="similarity">
    <text evidence="13">Belongs to the methylthiotransferase family. MiaB subfamily.</text>
</comment>
<gene>
    <name evidence="13" type="primary">miaB</name>
    <name evidence="17" type="ORF">SAMN05421855_101298</name>
</gene>
<evidence type="ECO:0000313" key="18">
    <source>
        <dbReference type="Proteomes" id="UP000199321"/>
    </source>
</evidence>
<protein>
    <recommendedName>
        <fullName evidence="10 13">tRNA-2-methylthio-N(6)-dimethylallyladenosine synthase</fullName>
        <ecNumber evidence="9 13">2.8.4.3</ecNumber>
    </recommendedName>
    <alternativeName>
        <fullName evidence="12 13">(Dimethylallyl)adenosine tRNA methylthiotransferase MiaB</fullName>
    </alternativeName>
    <alternativeName>
        <fullName evidence="11 13">tRNA-i(6)A37 methylthiotransferase</fullName>
    </alternativeName>
</protein>
<dbReference type="Gene3D" id="3.40.50.12160">
    <property type="entry name" value="Methylthiotransferase, N-terminal domain"/>
    <property type="match status" value="1"/>
</dbReference>
<dbReference type="AlphaFoldDB" id="A0A1G7CC30"/>
<comment type="catalytic activity">
    <reaction evidence="13">
        <text>N(6)-dimethylallyladenosine(37) in tRNA + (sulfur carrier)-SH + AH2 + 2 S-adenosyl-L-methionine = 2-methylsulfanyl-N(6)-dimethylallyladenosine(37) in tRNA + (sulfur carrier)-H + 5'-deoxyadenosine + L-methionine + A + S-adenosyl-L-homocysteine + 2 H(+)</text>
        <dbReference type="Rhea" id="RHEA:37067"/>
        <dbReference type="Rhea" id="RHEA-COMP:10375"/>
        <dbReference type="Rhea" id="RHEA-COMP:10376"/>
        <dbReference type="Rhea" id="RHEA-COMP:14737"/>
        <dbReference type="Rhea" id="RHEA-COMP:14739"/>
        <dbReference type="ChEBI" id="CHEBI:13193"/>
        <dbReference type="ChEBI" id="CHEBI:15378"/>
        <dbReference type="ChEBI" id="CHEBI:17319"/>
        <dbReference type="ChEBI" id="CHEBI:17499"/>
        <dbReference type="ChEBI" id="CHEBI:29917"/>
        <dbReference type="ChEBI" id="CHEBI:57844"/>
        <dbReference type="ChEBI" id="CHEBI:57856"/>
        <dbReference type="ChEBI" id="CHEBI:59789"/>
        <dbReference type="ChEBI" id="CHEBI:64428"/>
        <dbReference type="ChEBI" id="CHEBI:74415"/>
        <dbReference type="ChEBI" id="CHEBI:74417"/>
        <dbReference type="EC" id="2.8.4.3"/>
    </reaction>
</comment>
<proteinExistence type="inferred from homology"/>
<reference evidence="17 18" key="1">
    <citation type="submission" date="2016-10" db="EMBL/GenBank/DDBJ databases">
        <authorList>
            <person name="de Groot N.N."/>
        </authorList>
    </citation>
    <scope>NUCLEOTIDE SEQUENCE [LARGE SCALE GENOMIC DNA]</scope>
    <source>
        <strain evidence="17 18">DSM 16195</strain>
    </source>
</reference>
<evidence type="ECO:0000256" key="5">
    <source>
        <dbReference type="ARBA" id="ARBA00022691"/>
    </source>
</evidence>
<dbReference type="Pfam" id="PF04055">
    <property type="entry name" value="Radical_SAM"/>
    <property type="match status" value="1"/>
</dbReference>
<dbReference type="SFLD" id="SFLDG01061">
    <property type="entry name" value="methylthiotransferase"/>
    <property type="match status" value="1"/>
</dbReference>
<dbReference type="InterPro" id="IPR058240">
    <property type="entry name" value="rSAM_sf"/>
</dbReference>
<evidence type="ECO:0000259" key="14">
    <source>
        <dbReference type="PROSITE" id="PS50926"/>
    </source>
</evidence>
<evidence type="ECO:0000256" key="1">
    <source>
        <dbReference type="ARBA" id="ARBA00003234"/>
    </source>
</evidence>
<dbReference type="GO" id="GO:0035597">
    <property type="term" value="F:tRNA-2-methylthio-N(6)-dimethylallyladenosine(37) synthase activity"/>
    <property type="evidence" value="ECO:0007669"/>
    <property type="project" value="UniProtKB-EC"/>
</dbReference>
<dbReference type="PROSITE" id="PS50926">
    <property type="entry name" value="TRAM"/>
    <property type="match status" value="1"/>
</dbReference>
<evidence type="ECO:0000256" key="6">
    <source>
        <dbReference type="ARBA" id="ARBA00022723"/>
    </source>
</evidence>
<evidence type="ECO:0000256" key="9">
    <source>
        <dbReference type="ARBA" id="ARBA00033765"/>
    </source>
</evidence>
<feature type="binding site" evidence="13">
    <location>
        <position position="186"/>
    </location>
    <ligand>
        <name>[4Fe-4S] cluster</name>
        <dbReference type="ChEBI" id="CHEBI:49883"/>
        <label>2</label>
        <note>4Fe-4S-S-AdoMet</note>
    </ligand>
</feature>
<dbReference type="InterPro" id="IPR007197">
    <property type="entry name" value="rSAM"/>
</dbReference>
<dbReference type="SFLD" id="SFLDS00029">
    <property type="entry name" value="Radical_SAM"/>
    <property type="match status" value="1"/>
</dbReference>
<evidence type="ECO:0000256" key="13">
    <source>
        <dbReference type="HAMAP-Rule" id="MF_01864"/>
    </source>
</evidence>
<evidence type="ECO:0000256" key="3">
    <source>
        <dbReference type="ARBA" id="ARBA00022490"/>
    </source>
</evidence>
<evidence type="ECO:0000256" key="10">
    <source>
        <dbReference type="ARBA" id="ARBA00068570"/>
    </source>
</evidence>
<evidence type="ECO:0000313" key="17">
    <source>
        <dbReference type="EMBL" id="SDE36924.1"/>
    </source>
</evidence>
<dbReference type="FunFam" id="3.80.30.20:FF:000001">
    <property type="entry name" value="tRNA-2-methylthio-N(6)-dimethylallyladenosine synthase 2"/>
    <property type="match status" value="1"/>
</dbReference>
<feature type="domain" description="MTTase N-terminal" evidence="15">
    <location>
        <begin position="25"/>
        <end position="141"/>
    </location>
</feature>
<feature type="binding site" evidence="13">
    <location>
        <position position="34"/>
    </location>
    <ligand>
        <name>[4Fe-4S] cluster</name>
        <dbReference type="ChEBI" id="CHEBI:49883"/>
        <label>1</label>
    </ligand>
</feature>
<dbReference type="HAMAP" id="MF_01864">
    <property type="entry name" value="tRNA_metthiotr_MiaB"/>
    <property type="match status" value="1"/>
</dbReference>
<keyword evidence="7 13" id="KW-0408">Iron</keyword>
<dbReference type="PROSITE" id="PS51449">
    <property type="entry name" value="MTTASE_N"/>
    <property type="match status" value="1"/>
</dbReference>
<comment type="subcellular location">
    <subcellularLocation>
        <location evidence="13">Cytoplasm</location>
    </subcellularLocation>
</comment>
<keyword evidence="6 13" id="KW-0479">Metal-binding</keyword>
<name>A0A1G7CC30_9FLAO</name>
<evidence type="ECO:0000256" key="7">
    <source>
        <dbReference type="ARBA" id="ARBA00023004"/>
    </source>
</evidence>
<keyword evidence="13" id="KW-0819">tRNA processing</keyword>
<dbReference type="InterPro" id="IPR005839">
    <property type="entry name" value="Methylthiotransferase"/>
</dbReference>
<sequence>MEEKIIDENKQGTAITLEAKPKNTRKLYIESYGCQMNFSDSEIVASILADQGYNTTQNLEDADLVLVNTCSIRDKAEQTVRKRLEKYNAVKRINPGMKVGVLGCMAERLKEKFLDEEKIVDMVVGPDAYKDLPNLLKEVEDGRDAVNVVLSKDETYGDVSPVRLGSNGINALVSITRGCDNMCTFCVVPFTRGRERSRDPQSILKEVNDLVEKGYKEITLLGQNVDSYVWYGGGLKKDFKNASEMQKATATSFSNLLAMVAEAHPKLRVRFSTSNPQDMTEDVLHTVAKYDNICNYIHLPVQSGSTRILKEMNRQHTREEYLALVDKIHEIIPNCGISQDMIVGFPTETEEDHQDTLSLMEQVQYYFGYMYKYSERPGTMAARKFKDDVPEETKKRRLTEIVAAQRRHGAYRTNQFIGQTCEVLIERASKKNENEWSGRNPQGLVVVFPKENYNPGDFVNVKIASCTSATLIGEAIGLSENNEL</sequence>
<dbReference type="SFLD" id="SFLDF00273">
    <property type="entry name" value="(dimethylallyl)adenosine_tRNA"/>
    <property type="match status" value="1"/>
</dbReference>
<feature type="binding site" evidence="13">
    <location>
        <position position="183"/>
    </location>
    <ligand>
        <name>[4Fe-4S] cluster</name>
        <dbReference type="ChEBI" id="CHEBI:49883"/>
        <label>2</label>
        <note>4Fe-4S-S-AdoMet</note>
    </ligand>
</feature>
<dbReference type="InterPro" id="IPR006463">
    <property type="entry name" value="MiaB_methiolase"/>
</dbReference>
<dbReference type="GO" id="GO:0046872">
    <property type="term" value="F:metal ion binding"/>
    <property type="evidence" value="ECO:0007669"/>
    <property type="project" value="UniProtKB-KW"/>
</dbReference>
<keyword evidence="8 13" id="KW-0411">Iron-sulfur</keyword>
<dbReference type="InterPro" id="IPR006638">
    <property type="entry name" value="Elp3/MiaA/NifB-like_rSAM"/>
</dbReference>
<evidence type="ECO:0000256" key="11">
    <source>
        <dbReference type="ARBA" id="ARBA00080698"/>
    </source>
</evidence>
<keyword evidence="5 13" id="KW-0949">S-adenosyl-L-methionine</keyword>
<dbReference type="PROSITE" id="PS01278">
    <property type="entry name" value="MTTASE_RADICAL"/>
    <property type="match status" value="1"/>
</dbReference>
<feature type="binding site" evidence="13">
    <location>
        <position position="179"/>
    </location>
    <ligand>
        <name>[4Fe-4S] cluster</name>
        <dbReference type="ChEBI" id="CHEBI:49883"/>
        <label>2</label>
        <note>4Fe-4S-S-AdoMet</note>
    </ligand>
</feature>
<organism evidence="17 18">
    <name type="scientific">Ulvibacter litoralis</name>
    <dbReference type="NCBI Taxonomy" id="227084"/>
    <lineage>
        <taxon>Bacteria</taxon>
        <taxon>Pseudomonadati</taxon>
        <taxon>Bacteroidota</taxon>
        <taxon>Flavobacteriia</taxon>
        <taxon>Flavobacteriales</taxon>
        <taxon>Flavobacteriaceae</taxon>
        <taxon>Ulvibacter</taxon>
    </lineage>
</organism>
<dbReference type="GO" id="GO:0005829">
    <property type="term" value="C:cytosol"/>
    <property type="evidence" value="ECO:0007669"/>
    <property type="project" value="TreeGrafter"/>
</dbReference>
<dbReference type="PROSITE" id="PS51918">
    <property type="entry name" value="RADICAL_SAM"/>
    <property type="match status" value="1"/>
</dbReference>
<dbReference type="PANTHER" id="PTHR43020:SF2">
    <property type="entry name" value="MITOCHONDRIAL TRNA METHYLTHIOTRANSFERASE CDK5RAP1"/>
    <property type="match status" value="1"/>
</dbReference>
<dbReference type="InterPro" id="IPR013848">
    <property type="entry name" value="Methylthiotransferase_N"/>
</dbReference>
<dbReference type="EC" id="2.8.4.3" evidence="9 13"/>
<accession>A0A1G7CC30</accession>
<evidence type="ECO:0000256" key="2">
    <source>
        <dbReference type="ARBA" id="ARBA00022485"/>
    </source>
</evidence>
<dbReference type="InterPro" id="IPR038135">
    <property type="entry name" value="Methylthiotransferase_N_sf"/>
</dbReference>
<dbReference type="NCBIfam" id="TIGR01574">
    <property type="entry name" value="miaB-methiolase"/>
    <property type="match status" value="1"/>
</dbReference>
<dbReference type="PANTHER" id="PTHR43020">
    <property type="entry name" value="CDK5 REGULATORY SUBUNIT-ASSOCIATED PROTEIN 1"/>
    <property type="match status" value="1"/>
</dbReference>
<feature type="binding site" evidence="13">
    <location>
        <position position="70"/>
    </location>
    <ligand>
        <name>[4Fe-4S] cluster</name>
        <dbReference type="ChEBI" id="CHEBI:49883"/>
        <label>1</label>
    </ligand>
</feature>
<dbReference type="RefSeq" id="WP_093139634.1">
    <property type="nucleotide sequence ID" value="NZ_BMWO01000001.1"/>
</dbReference>
<dbReference type="GO" id="GO:0051539">
    <property type="term" value="F:4 iron, 4 sulfur cluster binding"/>
    <property type="evidence" value="ECO:0007669"/>
    <property type="project" value="UniProtKB-UniRule"/>
</dbReference>
<feature type="domain" description="Radical SAM core" evidence="16">
    <location>
        <begin position="165"/>
        <end position="412"/>
    </location>
</feature>
<dbReference type="SFLD" id="SFLDF00413">
    <property type="entry name" value="CDK5RAP1"/>
    <property type="match status" value="1"/>
</dbReference>
<evidence type="ECO:0000256" key="4">
    <source>
        <dbReference type="ARBA" id="ARBA00022679"/>
    </source>
</evidence>